<dbReference type="Proteomes" id="UP000199095">
    <property type="component" value="Unassembled WGS sequence"/>
</dbReference>
<reference evidence="3" key="1">
    <citation type="submission" date="2016-10" db="EMBL/GenBank/DDBJ databases">
        <authorList>
            <person name="Varghese N."/>
            <person name="Submissions S."/>
        </authorList>
    </citation>
    <scope>NUCLEOTIDE SEQUENCE [LARGE SCALE GENOMIC DNA]</scope>
    <source>
        <strain evidence="3">CGMCC 1.3566</strain>
    </source>
</reference>
<sequence length="261" mass="30285">MLVKNQKPKLPVLIFLIILLTAMSIPIFAHHQEGQAYDLLEEVYTVYELADANKYEAAREQLNQIKTALNTGHLSLSEEKLAYVLDVTENTIRHLESSIENHELKMDKVLAFVLMMESAKNPNSEMVVKWENQLTDQITNGLQSESRELQTEFYQVMDFYSIIYPAIKIKQDTKVWSQLDEQFINLNQIQNEEDMLHALNVMLQTFETLETPVDKQKDDDASLAWLIFTVGGVIVFTLFYVGFRKYKGEKKEKKIKKVDDL</sequence>
<organism evidence="2 3">
    <name type="scientific">Salinibacillus kushneri</name>
    <dbReference type="NCBI Taxonomy" id="237682"/>
    <lineage>
        <taxon>Bacteria</taxon>
        <taxon>Bacillati</taxon>
        <taxon>Bacillota</taxon>
        <taxon>Bacilli</taxon>
        <taxon>Bacillales</taxon>
        <taxon>Bacillaceae</taxon>
        <taxon>Salinibacillus</taxon>
    </lineage>
</organism>
<dbReference type="STRING" id="237682.SAMN05421676_110108"/>
<dbReference type="RefSeq" id="WP_093136761.1">
    <property type="nucleotide sequence ID" value="NZ_FOHJ01000010.1"/>
</dbReference>
<dbReference type="Pfam" id="PF09577">
    <property type="entry name" value="Spore_YpjB"/>
    <property type="match status" value="1"/>
</dbReference>
<keyword evidence="1" id="KW-1133">Transmembrane helix</keyword>
<keyword evidence="1" id="KW-0472">Membrane</keyword>
<dbReference type="AlphaFoldDB" id="A0A1I0I266"/>
<keyword evidence="1" id="KW-0812">Transmembrane</keyword>
<evidence type="ECO:0000313" key="2">
    <source>
        <dbReference type="EMBL" id="SET90549.1"/>
    </source>
</evidence>
<dbReference type="EMBL" id="FOHJ01000010">
    <property type="protein sequence ID" value="SET90549.1"/>
    <property type="molecule type" value="Genomic_DNA"/>
</dbReference>
<proteinExistence type="predicted"/>
<keyword evidence="3" id="KW-1185">Reference proteome</keyword>
<accession>A0A1I0I266</accession>
<name>A0A1I0I266_9BACI</name>
<feature type="transmembrane region" description="Helical" evidence="1">
    <location>
        <begin position="223"/>
        <end position="243"/>
    </location>
</feature>
<dbReference type="InterPro" id="IPR014231">
    <property type="entry name" value="Spore_YpjB"/>
</dbReference>
<evidence type="ECO:0000313" key="3">
    <source>
        <dbReference type="Proteomes" id="UP000199095"/>
    </source>
</evidence>
<dbReference type="OrthoDB" id="2988195at2"/>
<gene>
    <name evidence="2" type="ORF">SAMN05421676_110108</name>
</gene>
<evidence type="ECO:0000256" key="1">
    <source>
        <dbReference type="SAM" id="Phobius"/>
    </source>
</evidence>
<protein>
    <submittedName>
        <fullName evidence="2">Sporulation protein YpjB</fullName>
    </submittedName>
</protein>